<protein>
    <submittedName>
        <fullName evidence="1">Uncharacterized protein</fullName>
    </submittedName>
</protein>
<reference evidence="1 2" key="1">
    <citation type="journal article" date="2024" name="Nat. Commun.">
        <title>Phylogenomics reveals the evolutionary origins of lichenization in chlorophyte algae.</title>
        <authorList>
            <person name="Puginier C."/>
            <person name="Libourel C."/>
            <person name="Otte J."/>
            <person name="Skaloud P."/>
            <person name="Haon M."/>
            <person name="Grisel S."/>
            <person name="Petersen M."/>
            <person name="Berrin J.G."/>
            <person name="Delaux P.M."/>
            <person name="Dal Grande F."/>
            <person name="Keller J."/>
        </authorList>
    </citation>
    <scope>NUCLEOTIDE SEQUENCE [LARGE SCALE GENOMIC DNA]</scope>
    <source>
        <strain evidence="1 2">SAG 2036</strain>
    </source>
</reference>
<evidence type="ECO:0000313" key="1">
    <source>
        <dbReference type="EMBL" id="KAK9810955.1"/>
    </source>
</evidence>
<keyword evidence="2" id="KW-1185">Reference proteome</keyword>
<dbReference type="Proteomes" id="UP001465755">
    <property type="component" value="Unassembled WGS sequence"/>
</dbReference>
<comment type="caution">
    <text evidence="1">The sequence shown here is derived from an EMBL/GenBank/DDBJ whole genome shotgun (WGS) entry which is preliminary data.</text>
</comment>
<gene>
    <name evidence="1" type="ORF">WJX73_000812</name>
</gene>
<organism evidence="1 2">
    <name type="scientific">Symbiochloris irregularis</name>
    <dbReference type="NCBI Taxonomy" id="706552"/>
    <lineage>
        <taxon>Eukaryota</taxon>
        <taxon>Viridiplantae</taxon>
        <taxon>Chlorophyta</taxon>
        <taxon>core chlorophytes</taxon>
        <taxon>Trebouxiophyceae</taxon>
        <taxon>Trebouxiales</taxon>
        <taxon>Trebouxiaceae</taxon>
        <taxon>Symbiochloris</taxon>
    </lineage>
</organism>
<dbReference type="GO" id="GO:0000387">
    <property type="term" value="P:spliceosomal snRNP assembly"/>
    <property type="evidence" value="ECO:0007669"/>
    <property type="project" value="InterPro"/>
</dbReference>
<dbReference type="AlphaFoldDB" id="A0AAW1PME6"/>
<name>A0AAW1PME6_9CHLO</name>
<sequence length="135" mass="14546">MAHAGNEFDLGEEAEQAQAYLRQVRLEAAGLPDIISALLLAAPEASSSGQSEAEEPRQAVAFQAGWVRQTCQGFYDLRCQLNQAHAEAAVPAADIDHDDPKLVSRPPTSSELLALSPEEAECWLAEKLSDTKVDT</sequence>
<dbReference type="InterPro" id="IPR035426">
    <property type="entry name" value="Gemin2/Brr1"/>
</dbReference>
<dbReference type="EMBL" id="JALJOQ010000012">
    <property type="protein sequence ID" value="KAK9810955.1"/>
    <property type="molecule type" value="Genomic_DNA"/>
</dbReference>
<proteinExistence type="predicted"/>
<dbReference type="Pfam" id="PF04938">
    <property type="entry name" value="SIP1"/>
    <property type="match status" value="1"/>
</dbReference>
<evidence type="ECO:0000313" key="2">
    <source>
        <dbReference type="Proteomes" id="UP001465755"/>
    </source>
</evidence>
<accession>A0AAW1PME6</accession>